<reference evidence="1" key="3">
    <citation type="submission" date="2025-09" db="UniProtKB">
        <authorList>
            <consortium name="Ensembl"/>
        </authorList>
    </citation>
    <scope>IDENTIFICATION</scope>
</reference>
<evidence type="ECO:0000313" key="2">
    <source>
        <dbReference type="Proteomes" id="UP000472263"/>
    </source>
</evidence>
<keyword evidence="2" id="KW-1185">Reference proteome</keyword>
<proteinExistence type="predicted"/>
<name>A0A667Z563_9TELE</name>
<accession>A0A667Z563</accession>
<dbReference type="AlphaFoldDB" id="A0A667Z563"/>
<dbReference type="Proteomes" id="UP000472263">
    <property type="component" value="Chromosome 16"/>
</dbReference>
<dbReference type="Ensembl" id="ENSMMDT00005039031.1">
    <property type="protein sequence ID" value="ENSMMDP00005038230.1"/>
    <property type="gene ID" value="ENSMMDG00005017791.1"/>
</dbReference>
<evidence type="ECO:0000313" key="1">
    <source>
        <dbReference type="Ensembl" id="ENSMMDP00005038230.1"/>
    </source>
</evidence>
<dbReference type="InParanoid" id="A0A667Z563"/>
<protein>
    <submittedName>
        <fullName evidence="1">Uncharacterized protein</fullName>
    </submittedName>
</protein>
<organism evidence="1 2">
    <name type="scientific">Myripristis murdjan</name>
    <name type="common">pinecone soldierfish</name>
    <dbReference type="NCBI Taxonomy" id="586833"/>
    <lineage>
        <taxon>Eukaryota</taxon>
        <taxon>Metazoa</taxon>
        <taxon>Chordata</taxon>
        <taxon>Craniata</taxon>
        <taxon>Vertebrata</taxon>
        <taxon>Euteleostomi</taxon>
        <taxon>Actinopterygii</taxon>
        <taxon>Neopterygii</taxon>
        <taxon>Teleostei</taxon>
        <taxon>Neoteleostei</taxon>
        <taxon>Acanthomorphata</taxon>
        <taxon>Holocentriformes</taxon>
        <taxon>Holocentridae</taxon>
        <taxon>Myripristis</taxon>
    </lineage>
</organism>
<reference evidence="1" key="1">
    <citation type="submission" date="2019-06" db="EMBL/GenBank/DDBJ databases">
        <authorList>
            <consortium name="Wellcome Sanger Institute Data Sharing"/>
        </authorList>
    </citation>
    <scope>NUCLEOTIDE SEQUENCE [LARGE SCALE GENOMIC DNA]</scope>
</reference>
<sequence length="113" mass="12864">TERSRLRTLPCERETRMTTPVGILCIEENSQLNPSRVGIVLEGSVVMEKLATLPQAFLDRFMPCTWITYMKNTSLFIQQVMLNLGRGELAPKIQSLKNQLSVKQGSEKLFNCF</sequence>
<reference evidence="1" key="2">
    <citation type="submission" date="2025-08" db="UniProtKB">
        <authorList>
            <consortium name="Ensembl"/>
        </authorList>
    </citation>
    <scope>IDENTIFICATION</scope>
</reference>